<dbReference type="AlphaFoldDB" id="A0A1A8NMP2"/>
<evidence type="ECO:0000256" key="2">
    <source>
        <dbReference type="ARBA" id="ARBA00023157"/>
    </source>
</evidence>
<dbReference type="FunFam" id="2.60.120.290:FF:000013">
    <property type="entry name" value="Membrane frizzled-related protein"/>
    <property type="match status" value="1"/>
</dbReference>
<keyword evidence="2" id="KW-1015">Disulfide bond</keyword>
<feature type="region of interest" description="Disordered" evidence="4">
    <location>
        <begin position="756"/>
        <end position="788"/>
    </location>
</feature>
<dbReference type="InterPro" id="IPR036024">
    <property type="entry name" value="Somatomedin_B-like_dom_sf"/>
</dbReference>
<dbReference type="InterPro" id="IPR035914">
    <property type="entry name" value="Sperma_CUB_dom_sf"/>
</dbReference>
<feature type="domain" description="SMB" evidence="6">
    <location>
        <begin position="340"/>
        <end position="379"/>
    </location>
</feature>
<evidence type="ECO:0000259" key="5">
    <source>
        <dbReference type="PROSITE" id="PS01180"/>
    </source>
</evidence>
<dbReference type="SMART" id="SM00042">
    <property type="entry name" value="CUB"/>
    <property type="match status" value="3"/>
</dbReference>
<dbReference type="InterPro" id="IPR001212">
    <property type="entry name" value="Somatomedin_B_dom"/>
</dbReference>
<evidence type="ECO:0000259" key="7">
    <source>
        <dbReference type="PROSITE" id="PS51034"/>
    </source>
</evidence>
<feature type="domain" description="CUB" evidence="5">
    <location>
        <begin position="190"/>
        <end position="294"/>
    </location>
</feature>
<dbReference type="EMBL" id="HAEH01003062">
    <property type="protein sequence ID" value="SBR70293.1"/>
    <property type="molecule type" value="Transcribed_RNA"/>
</dbReference>
<dbReference type="InterPro" id="IPR000859">
    <property type="entry name" value="CUB_dom"/>
</dbReference>
<dbReference type="Gene3D" id="2.60.40.3210">
    <property type="entry name" value="Zona pellucida, ZP-N domain"/>
    <property type="match status" value="1"/>
</dbReference>
<dbReference type="Gene3D" id="2.60.120.290">
    <property type="entry name" value="Spermadhesin, CUB domain"/>
    <property type="match status" value="3"/>
</dbReference>
<gene>
    <name evidence="8" type="primary">CUZD1</name>
</gene>
<dbReference type="Gene3D" id="2.60.40.4100">
    <property type="entry name" value="Zona pellucida, ZP-C domain"/>
    <property type="match status" value="1"/>
</dbReference>
<dbReference type="PROSITE" id="PS50958">
    <property type="entry name" value="SMB_2"/>
    <property type="match status" value="4"/>
</dbReference>
<reference evidence="8" key="1">
    <citation type="submission" date="2016-05" db="EMBL/GenBank/DDBJ databases">
        <authorList>
            <person name="Lavstsen T."/>
            <person name="Jespersen J.S."/>
        </authorList>
    </citation>
    <scope>NUCLEOTIDE SEQUENCE</scope>
    <source>
        <tissue evidence="8">Brain</tissue>
    </source>
</reference>
<name>A0A1A8NMP2_9TELE</name>
<dbReference type="InterPro" id="IPR055355">
    <property type="entry name" value="ZP-C"/>
</dbReference>
<dbReference type="Pfam" id="PF01033">
    <property type="entry name" value="Somatomedin_B"/>
    <property type="match status" value="2"/>
</dbReference>
<keyword evidence="1" id="KW-0677">Repeat</keyword>
<feature type="compositionally biased region" description="Basic and acidic residues" evidence="4">
    <location>
        <begin position="774"/>
        <end position="788"/>
    </location>
</feature>
<dbReference type="CDD" id="cd00041">
    <property type="entry name" value="CUB"/>
    <property type="match status" value="3"/>
</dbReference>
<feature type="domain" description="SMB" evidence="6">
    <location>
        <begin position="94"/>
        <end position="133"/>
    </location>
</feature>
<dbReference type="PROSITE" id="PS00524">
    <property type="entry name" value="SMB_1"/>
    <property type="match status" value="4"/>
</dbReference>
<dbReference type="PANTHER" id="PTHR24251">
    <property type="entry name" value="OVOCHYMASE-RELATED"/>
    <property type="match status" value="1"/>
</dbReference>
<dbReference type="SMART" id="SM00241">
    <property type="entry name" value="ZP"/>
    <property type="match status" value="1"/>
</dbReference>
<evidence type="ECO:0000259" key="6">
    <source>
        <dbReference type="PROSITE" id="PS50958"/>
    </source>
</evidence>
<evidence type="ECO:0000256" key="1">
    <source>
        <dbReference type="ARBA" id="ARBA00022737"/>
    </source>
</evidence>
<comment type="caution">
    <text evidence="3">Lacks conserved residue(s) required for the propagation of feature annotation.</text>
</comment>
<proteinExistence type="predicted"/>
<dbReference type="InterPro" id="IPR042235">
    <property type="entry name" value="ZP-C_dom"/>
</dbReference>
<reference evidence="8" key="2">
    <citation type="submission" date="2016-06" db="EMBL/GenBank/DDBJ databases">
        <title>The genome of a short-lived fish provides insights into sex chromosome evolution and the genetic control of aging.</title>
        <authorList>
            <person name="Reichwald K."/>
            <person name="Felder M."/>
            <person name="Petzold A."/>
            <person name="Koch P."/>
            <person name="Groth M."/>
            <person name="Platzer M."/>
        </authorList>
    </citation>
    <scope>NUCLEOTIDE SEQUENCE</scope>
    <source>
        <tissue evidence="8">Brain</tissue>
    </source>
</reference>
<feature type="domain" description="ZP" evidence="7">
    <location>
        <begin position="507"/>
        <end position="751"/>
    </location>
</feature>
<protein>
    <submittedName>
        <fullName evidence="8">CUB and zona pellucida-like domains 1</fullName>
    </submittedName>
</protein>
<feature type="domain" description="CUB" evidence="5">
    <location>
        <begin position="375"/>
        <end position="498"/>
    </location>
</feature>
<dbReference type="PROSITE" id="PS51034">
    <property type="entry name" value="ZP_2"/>
    <property type="match status" value="1"/>
</dbReference>
<organism evidence="8">
    <name type="scientific">Nothobranchius rachovii</name>
    <name type="common">bluefin notho</name>
    <dbReference type="NCBI Taxonomy" id="451742"/>
    <lineage>
        <taxon>Eukaryota</taxon>
        <taxon>Metazoa</taxon>
        <taxon>Chordata</taxon>
        <taxon>Craniata</taxon>
        <taxon>Vertebrata</taxon>
        <taxon>Euteleostomi</taxon>
        <taxon>Actinopterygii</taxon>
        <taxon>Neopterygii</taxon>
        <taxon>Teleostei</taxon>
        <taxon>Neoteleostei</taxon>
        <taxon>Acanthomorphata</taxon>
        <taxon>Ovalentaria</taxon>
        <taxon>Atherinomorphae</taxon>
        <taxon>Cyprinodontiformes</taxon>
        <taxon>Nothobranchiidae</taxon>
        <taxon>Nothobranchius</taxon>
    </lineage>
</organism>
<dbReference type="Pfam" id="PF00431">
    <property type="entry name" value="CUB"/>
    <property type="match status" value="3"/>
</dbReference>
<dbReference type="InterPro" id="IPR001507">
    <property type="entry name" value="ZP_dom"/>
</dbReference>
<dbReference type="PANTHER" id="PTHR24251:SF41">
    <property type="entry name" value="DELETED IN MALIGNANT BRAIN TUMORS 1 PROTEIN-LIKE"/>
    <property type="match status" value="1"/>
</dbReference>
<sequence>MSPNYPNSYPNNLDCVWYIRPGSQIIQLDFYDVSTECGFDYIYVYDGSSTGDRLLGRFCNSTILHSTGSYLTVRFTTDGSITKTGFRASYRVVSRGLCKYNCGYQVGQCSCSSGCENRGNCCSDYQTYCSSTTDTPVTAQPSCRHNCGYNMGSCSCASSCQYYGNCCHDYNDYCHQTTHRPVGPTTVSNCGGYLYGSSGNFMSPNYPNSYPNNLDCVWYIRPGSQIIQLDFYDVSTECGFDYIYVYDGSSTGDRLLGRFCNSTILHSTGSYLTVRFTTDGSITKTGFRASYRVVSRGLCKYNCGYQVGQCSCSSGCENRGNCCSDYQTYCSSTTDTPVTAQPSCRHNCGYNMGSCSCASSCQYYGNCCHDYNDYCHQTTHRPVGPTTVPCGGSLFGNGNFSSPNHPNYYYDNAYCVWQLRTTDDQRIFLSFTYVQLENCCYCDYIAIYDGPSVSSPLLGEVCNDSRRVFHSSSNYMTVLFRTDGSVVGRGFKADFMSSLQPSSGRVDCSSDNMNIVIEKSYLNSLGYDGHSLYLYDPHCRPQVSMYQVVFSFPLNTCGNIRWSVGGRILYTNSISAYTSTQGQITRQSHLRLNVTCLMEPDSTSQIAFIVDHGTNSSITGSGRYKTSMAFYTSSSFYEKVTQVPYKVSLNQYLYVQVGLRWNDSNLILFLDTCVASPMPFDFHARVYYLVRDGCPVDDTYHPITTAQSVARFSFRAFQFLRASEAVYIQCKVVICPASDSNSRCRRGCSRRAARGLESEHESQTLVVGPIQLNDSEKKKEEPENQNKA</sequence>
<feature type="domain" description="SMB" evidence="6">
    <location>
        <begin position="295"/>
        <end position="334"/>
    </location>
</feature>
<dbReference type="Gene3D" id="4.10.410.20">
    <property type="match status" value="2"/>
</dbReference>
<evidence type="ECO:0000256" key="4">
    <source>
        <dbReference type="SAM" id="MobiDB-lite"/>
    </source>
</evidence>
<dbReference type="FunFam" id="2.60.40.4100:FF:000005">
    <property type="entry name" value="Deleted in malignant brain tumors 1"/>
    <property type="match status" value="1"/>
</dbReference>
<evidence type="ECO:0000313" key="8">
    <source>
        <dbReference type="EMBL" id="SBR70293.1"/>
    </source>
</evidence>
<dbReference type="SUPFAM" id="SSF49854">
    <property type="entry name" value="Spermadhesin, CUB domain"/>
    <property type="match status" value="3"/>
</dbReference>
<dbReference type="SMART" id="SM00201">
    <property type="entry name" value="SO"/>
    <property type="match status" value="4"/>
</dbReference>
<dbReference type="Pfam" id="PF00100">
    <property type="entry name" value="Zona_pellucida"/>
    <property type="match status" value="1"/>
</dbReference>
<dbReference type="FunFam" id="2.60.120.290:FF:000005">
    <property type="entry name" value="Procollagen C-endopeptidase enhancer 1"/>
    <property type="match status" value="2"/>
</dbReference>
<dbReference type="PROSITE" id="PS01180">
    <property type="entry name" value="CUB"/>
    <property type="match status" value="3"/>
</dbReference>
<feature type="domain" description="SMB" evidence="6">
    <location>
        <begin position="139"/>
        <end position="178"/>
    </location>
</feature>
<feature type="domain" description="CUB" evidence="5">
    <location>
        <begin position="1"/>
        <end position="93"/>
    </location>
</feature>
<dbReference type="SUPFAM" id="SSF90188">
    <property type="entry name" value="Somatomedin B domain"/>
    <property type="match status" value="4"/>
</dbReference>
<accession>A0A1A8NMP2</accession>
<evidence type="ECO:0000256" key="3">
    <source>
        <dbReference type="PROSITE-ProRule" id="PRU00059"/>
    </source>
</evidence>